<keyword evidence="4" id="KW-0687">Ribonucleoprotein</keyword>
<evidence type="ECO:0000313" key="8">
    <source>
        <dbReference type="Ensembl" id="ENSOCUP00000044110.1"/>
    </source>
</evidence>
<dbReference type="InParanoid" id="A0A5F9DCX5"/>
<comment type="subunit">
    <text evidence="2">Component of the 40S small ribosomal subunit.</text>
</comment>
<dbReference type="GO" id="GO:0003735">
    <property type="term" value="F:structural constituent of ribosome"/>
    <property type="evidence" value="ECO:0007669"/>
    <property type="project" value="InterPro"/>
</dbReference>
<dbReference type="Ensembl" id="ENSOCUT00000047988.1">
    <property type="protein sequence ID" value="ENSOCUP00000044110.1"/>
    <property type="gene ID" value="ENSOCUG00000030350.1"/>
</dbReference>
<reference evidence="8" key="2">
    <citation type="submission" date="2025-08" db="UniProtKB">
        <authorList>
            <consortium name="Ensembl"/>
        </authorList>
    </citation>
    <scope>IDENTIFICATION</scope>
    <source>
        <strain evidence="8">Thorbecke</strain>
    </source>
</reference>
<evidence type="ECO:0000256" key="5">
    <source>
        <dbReference type="ARBA" id="ARBA00035167"/>
    </source>
</evidence>
<dbReference type="GO" id="GO:0002181">
    <property type="term" value="P:cytoplasmic translation"/>
    <property type="evidence" value="ECO:0007669"/>
    <property type="project" value="TreeGrafter"/>
</dbReference>
<dbReference type="EMBL" id="AAGW02000640">
    <property type="status" value="NOT_ANNOTATED_CDS"/>
    <property type="molecule type" value="Genomic_DNA"/>
</dbReference>
<evidence type="ECO:0000256" key="2">
    <source>
        <dbReference type="ARBA" id="ARBA00011542"/>
    </source>
</evidence>
<comment type="similarity">
    <text evidence="1">Belongs to the universal ribosomal protein uS14 family.</text>
</comment>
<reference evidence="8 9" key="1">
    <citation type="journal article" date="2011" name="Nature">
        <title>A high-resolution map of human evolutionary constraint using 29 mammals.</title>
        <authorList>
            <person name="Lindblad-Toh K."/>
            <person name="Garber M."/>
            <person name="Zuk O."/>
            <person name="Lin M.F."/>
            <person name="Parker B.J."/>
            <person name="Washietl S."/>
            <person name="Kheradpour P."/>
            <person name="Ernst J."/>
            <person name="Jordan G."/>
            <person name="Mauceli E."/>
            <person name="Ward L.D."/>
            <person name="Lowe C.B."/>
            <person name="Holloway A.K."/>
            <person name="Clamp M."/>
            <person name="Gnerre S."/>
            <person name="Alfoldi J."/>
            <person name="Beal K."/>
            <person name="Chang J."/>
            <person name="Clawson H."/>
            <person name="Cuff J."/>
            <person name="Di Palma F."/>
            <person name="Fitzgerald S."/>
            <person name="Flicek P."/>
            <person name="Guttman M."/>
            <person name="Hubisz M.J."/>
            <person name="Jaffe D.B."/>
            <person name="Jungreis I."/>
            <person name="Kent W.J."/>
            <person name="Kostka D."/>
            <person name="Lara M."/>
            <person name="Martins A.L."/>
            <person name="Massingham T."/>
            <person name="Moltke I."/>
            <person name="Raney B.J."/>
            <person name="Rasmussen M.D."/>
            <person name="Robinson J."/>
            <person name="Stark A."/>
            <person name="Vilella A.J."/>
            <person name="Wen J."/>
            <person name="Xie X."/>
            <person name="Zody M.C."/>
            <person name="Baldwin J."/>
            <person name="Bloom T."/>
            <person name="Chin C.W."/>
            <person name="Heiman D."/>
            <person name="Nicol R."/>
            <person name="Nusbaum C."/>
            <person name="Young S."/>
            <person name="Wilkinson J."/>
            <person name="Worley K.C."/>
            <person name="Kovar C.L."/>
            <person name="Muzny D.M."/>
            <person name="Gibbs R.A."/>
            <person name="Cree A."/>
            <person name="Dihn H.H."/>
            <person name="Fowler G."/>
            <person name="Jhangiani S."/>
            <person name="Joshi V."/>
            <person name="Lee S."/>
            <person name="Lewis L.R."/>
            <person name="Nazareth L.V."/>
            <person name="Okwuonu G."/>
            <person name="Santibanez J."/>
            <person name="Warren W.C."/>
            <person name="Mardis E.R."/>
            <person name="Weinstock G.M."/>
            <person name="Wilson R.K."/>
            <person name="Delehaunty K."/>
            <person name="Dooling D."/>
            <person name="Fronik C."/>
            <person name="Fulton L."/>
            <person name="Fulton B."/>
            <person name="Graves T."/>
            <person name="Minx P."/>
            <person name="Sodergren E."/>
            <person name="Birney E."/>
            <person name="Margulies E.H."/>
            <person name="Herrero J."/>
            <person name="Green E.D."/>
            <person name="Haussler D."/>
            <person name="Siepel A."/>
            <person name="Goldman N."/>
            <person name="Pollard K.S."/>
            <person name="Pedersen J.S."/>
            <person name="Lander E.S."/>
            <person name="Kellis M."/>
        </authorList>
    </citation>
    <scope>NUCLEOTIDE SEQUENCE [LARGE SCALE GENOMIC DNA]</scope>
    <source>
        <strain evidence="8 9">Thorbecke inbred</strain>
    </source>
</reference>
<organism evidence="8 9">
    <name type="scientific">Oryctolagus cuniculus</name>
    <name type="common">Rabbit</name>
    <dbReference type="NCBI Taxonomy" id="9986"/>
    <lineage>
        <taxon>Eukaryota</taxon>
        <taxon>Metazoa</taxon>
        <taxon>Chordata</taxon>
        <taxon>Craniata</taxon>
        <taxon>Vertebrata</taxon>
        <taxon>Euteleostomi</taxon>
        <taxon>Mammalia</taxon>
        <taxon>Eutheria</taxon>
        <taxon>Euarchontoglires</taxon>
        <taxon>Glires</taxon>
        <taxon>Lagomorpha</taxon>
        <taxon>Leporidae</taxon>
        <taxon>Oryctolagus</taxon>
    </lineage>
</organism>
<dbReference type="GO" id="GO:0022627">
    <property type="term" value="C:cytosolic small ribosomal subunit"/>
    <property type="evidence" value="ECO:0007669"/>
    <property type="project" value="TreeGrafter"/>
</dbReference>
<protein>
    <recommendedName>
        <fullName evidence="5">Small ribosomal subunit protein uS14</fullName>
    </recommendedName>
    <alternativeName>
        <fullName evidence="6">40S ribosomal protein S29</fullName>
    </alternativeName>
</protein>
<evidence type="ECO:0000256" key="7">
    <source>
        <dbReference type="ARBA" id="ARBA00045746"/>
    </source>
</evidence>
<evidence type="ECO:0000256" key="3">
    <source>
        <dbReference type="ARBA" id="ARBA00022980"/>
    </source>
</evidence>
<dbReference type="Bgee" id="ENSOCUG00000030350">
    <property type="expression patterns" value="Expressed in blood and 15 other cell types or tissues"/>
</dbReference>
<keyword evidence="3" id="KW-0689">Ribosomal protein</keyword>
<dbReference type="InterPro" id="IPR039744">
    <property type="entry name" value="RIbosomal_uS14_euk_arc"/>
</dbReference>
<sequence length="57" mass="6536">KAIFTFSFPACLQGSGSCRVCSNRHGLIRKYGLYMCCQCFHQYPKDISFVKLLSHFP</sequence>
<dbReference type="PANTHER" id="PTHR12010:SF2">
    <property type="entry name" value="40S RIBOSOMAL PROTEIN S29"/>
    <property type="match status" value="1"/>
</dbReference>
<dbReference type="FunFam" id="4.10.830.10:FF:000002">
    <property type="entry name" value="40S ribosomal protein S29"/>
    <property type="match status" value="1"/>
</dbReference>
<comment type="function">
    <text evidence="7">Component of the small ribosomal subunit. The ribosome is a large ribonucleoprotein complex responsible for the synthesis of proteins in the cell.</text>
</comment>
<proteinExistence type="inferred from homology"/>
<dbReference type="PANTHER" id="PTHR12010">
    <property type="entry name" value="40S RIBOSOMAL PROTEIN S29"/>
    <property type="match status" value="1"/>
</dbReference>
<accession>A0A5F9DCX5</accession>
<evidence type="ECO:0000256" key="4">
    <source>
        <dbReference type="ARBA" id="ARBA00023274"/>
    </source>
</evidence>
<dbReference type="InterPro" id="IPR043140">
    <property type="entry name" value="Ribosomal_uS14_sf"/>
</dbReference>
<name>A0A5F9DCX5_RABIT</name>
<dbReference type="Proteomes" id="UP000001811">
    <property type="component" value="Chromosome 13"/>
</dbReference>
<dbReference type="AlphaFoldDB" id="A0A5F9DCX5"/>
<reference evidence="8" key="3">
    <citation type="submission" date="2025-09" db="UniProtKB">
        <authorList>
            <consortium name="Ensembl"/>
        </authorList>
    </citation>
    <scope>IDENTIFICATION</scope>
    <source>
        <strain evidence="8">Thorbecke</strain>
    </source>
</reference>
<evidence type="ECO:0000313" key="9">
    <source>
        <dbReference type="Proteomes" id="UP000001811"/>
    </source>
</evidence>
<dbReference type="Gene3D" id="4.10.830.10">
    <property type="entry name" value="30s Ribosomal Protein S14, Chain N"/>
    <property type="match status" value="1"/>
</dbReference>
<dbReference type="GO" id="GO:0008270">
    <property type="term" value="F:zinc ion binding"/>
    <property type="evidence" value="ECO:0007669"/>
    <property type="project" value="InterPro"/>
</dbReference>
<evidence type="ECO:0000256" key="1">
    <source>
        <dbReference type="ARBA" id="ARBA00009083"/>
    </source>
</evidence>
<keyword evidence="9" id="KW-1185">Reference proteome</keyword>
<dbReference type="GeneTree" id="ENSGT01030000235595"/>
<evidence type="ECO:0000256" key="6">
    <source>
        <dbReference type="ARBA" id="ARBA00035455"/>
    </source>
</evidence>
<dbReference type="STRING" id="9986.ENSOCUP00000044110"/>